<evidence type="ECO:0000256" key="6">
    <source>
        <dbReference type="ARBA" id="ARBA00022692"/>
    </source>
</evidence>
<keyword evidence="8" id="KW-1133">Transmembrane helix</keyword>
<evidence type="ECO:0000256" key="9">
    <source>
        <dbReference type="ARBA" id="ARBA00023002"/>
    </source>
</evidence>
<evidence type="ECO:0000256" key="12">
    <source>
        <dbReference type="ARBA" id="ARBA00023136"/>
    </source>
</evidence>
<dbReference type="PRINTS" id="PR00385">
    <property type="entry name" value="P450"/>
</dbReference>
<keyword evidence="5" id="KW-0349">Heme</keyword>
<keyword evidence="12" id="KW-0472">Membrane</keyword>
<dbReference type="GO" id="GO:0016020">
    <property type="term" value="C:membrane"/>
    <property type="evidence" value="ECO:0007669"/>
    <property type="project" value="UniProtKB-SubCell"/>
</dbReference>
<evidence type="ECO:0000256" key="11">
    <source>
        <dbReference type="ARBA" id="ARBA00023033"/>
    </source>
</evidence>
<comment type="similarity">
    <text evidence="4">Belongs to the cytochrome P450 family.</text>
</comment>
<dbReference type="InterPro" id="IPR001128">
    <property type="entry name" value="Cyt_P450"/>
</dbReference>
<evidence type="ECO:0000256" key="4">
    <source>
        <dbReference type="ARBA" id="ARBA00010617"/>
    </source>
</evidence>
<dbReference type="AlphaFoldDB" id="A0A8H6XZF0"/>
<keyword evidence="10" id="KW-0408">Iron</keyword>
<evidence type="ECO:0000313" key="14">
    <source>
        <dbReference type="Proteomes" id="UP000620124"/>
    </source>
</evidence>
<dbReference type="Gene3D" id="1.10.630.10">
    <property type="entry name" value="Cytochrome P450"/>
    <property type="match status" value="1"/>
</dbReference>
<comment type="pathway">
    <text evidence="3">Secondary metabolite biosynthesis; terpenoid biosynthesis.</text>
</comment>
<evidence type="ECO:0000256" key="5">
    <source>
        <dbReference type="ARBA" id="ARBA00022617"/>
    </source>
</evidence>
<keyword evidence="7" id="KW-0479">Metal-binding</keyword>
<evidence type="ECO:0000313" key="13">
    <source>
        <dbReference type="EMBL" id="KAF7350438.1"/>
    </source>
</evidence>
<dbReference type="GO" id="GO:0004497">
    <property type="term" value="F:monooxygenase activity"/>
    <property type="evidence" value="ECO:0007669"/>
    <property type="project" value="UniProtKB-KW"/>
</dbReference>
<keyword evidence="6" id="KW-0812">Transmembrane</keyword>
<comment type="caution">
    <text evidence="13">The sequence shown here is derived from an EMBL/GenBank/DDBJ whole genome shotgun (WGS) entry which is preliminary data.</text>
</comment>
<gene>
    <name evidence="13" type="ORF">MVEN_01349000</name>
</gene>
<dbReference type="OrthoDB" id="1470350at2759"/>
<keyword evidence="11" id="KW-0503">Monooxygenase</keyword>
<dbReference type="GO" id="GO:0005506">
    <property type="term" value="F:iron ion binding"/>
    <property type="evidence" value="ECO:0007669"/>
    <property type="project" value="InterPro"/>
</dbReference>
<evidence type="ECO:0000256" key="8">
    <source>
        <dbReference type="ARBA" id="ARBA00022989"/>
    </source>
</evidence>
<evidence type="ECO:0000256" key="10">
    <source>
        <dbReference type="ARBA" id="ARBA00023004"/>
    </source>
</evidence>
<dbReference type="SUPFAM" id="SSF48264">
    <property type="entry name" value="Cytochrome P450"/>
    <property type="match status" value="1"/>
</dbReference>
<dbReference type="PRINTS" id="PR00463">
    <property type="entry name" value="EP450I"/>
</dbReference>
<dbReference type="EMBL" id="JACAZI010000010">
    <property type="protein sequence ID" value="KAF7350438.1"/>
    <property type="molecule type" value="Genomic_DNA"/>
</dbReference>
<name>A0A8H6XZF0_9AGAR</name>
<dbReference type="GO" id="GO:0020037">
    <property type="term" value="F:heme binding"/>
    <property type="evidence" value="ECO:0007669"/>
    <property type="project" value="InterPro"/>
</dbReference>
<dbReference type="InterPro" id="IPR036396">
    <property type="entry name" value="Cyt_P450_sf"/>
</dbReference>
<dbReference type="InterPro" id="IPR050121">
    <property type="entry name" value="Cytochrome_P450_monoxygenase"/>
</dbReference>
<reference evidence="13" key="1">
    <citation type="submission" date="2020-05" db="EMBL/GenBank/DDBJ databases">
        <title>Mycena genomes resolve the evolution of fungal bioluminescence.</title>
        <authorList>
            <person name="Tsai I.J."/>
        </authorList>
    </citation>
    <scope>NUCLEOTIDE SEQUENCE</scope>
    <source>
        <strain evidence="13">CCC161011</strain>
    </source>
</reference>
<proteinExistence type="inferred from homology"/>
<evidence type="ECO:0000256" key="7">
    <source>
        <dbReference type="ARBA" id="ARBA00022723"/>
    </source>
</evidence>
<keyword evidence="9" id="KW-0560">Oxidoreductase</keyword>
<evidence type="ECO:0000256" key="3">
    <source>
        <dbReference type="ARBA" id="ARBA00004721"/>
    </source>
</evidence>
<keyword evidence="14" id="KW-1185">Reference proteome</keyword>
<dbReference type="GO" id="GO:0016705">
    <property type="term" value="F:oxidoreductase activity, acting on paired donors, with incorporation or reduction of molecular oxygen"/>
    <property type="evidence" value="ECO:0007669"/>
    <property type="project" value="InterPro"/>
</dbReference>
<dbReference type="Pfam" id="PF00067">
    <property type="entry name" value="p450"/>
    <property type="match status" value="1"/>
</dbReference>
<comment type="cofactor">
    <cofactor evidence="1">
        <name>heme</name>
        <dbReference type="ChEBI" id="CHEBI:30413"/>
    </cofactor>
</comment>
<dbReference type="InterPro" id="IPR002401">
    <property type="entry name" value="Cyt_P450_E_grp-I"/>
</dbReference>
<sequence length="386" mass="42556">MENNIAIALGAVLFAVIFARLRKSRDLIKDIPGPPSPSWLFGNMLEINLEVPYGGSQFQWQKTFGMLYRTKGCFGENRLMISDPDTLKHILSHPATYMKSRQQQLINETGLGSGSLLFVEGDAHRRIRAVMNPAFSASSIRALGPTLRKAASEVSEVWEALLDVQPSNDVLDIYPSLHNTTLQAVGEGVVGYNFQADKDFAARYHNLVVIAADRSKASVLTDGILPYISKPVMKMLLNFPPPALDKLLDFKAAIGTLAKKLIKDKIDALELGVEPEKDLISVLVDSNSQSTSKMTFEEIKDQFATITLAGEDTTANTVAWSLYELAKNPDLQRKLRTELDEAGPGDAVDYDQLPILNALLKEILRLYSTVPQTGAGRRERQCPPAL</sequence>
<protein>
    <submittedName>
        <fullName evidence="13">Cytochrome P450</fullName>
    </submittedName>
</protein>
<organism evidence="13 14">
    <name type="scientific">Mycena venus</name>
    <dbReference type="NCBI Taxonomy" id="2733690"/>
    <lineage>
        <taxon>Eukaryota</taxon>
        <taxon>Fungi</taxon>
        <taxon>Dikarya</taxon>
        <taxon>Basidiomycota</taxon>
        <taxon>Agaricomycotina</taxon>
        <taxon>Agaricomycetes</taxon>
        <taxon>Agaricomycetidae</taxon>
        <taxon>Agaricales</taxon>
        <taxon>Marasmiineae</taxon>
        <taxon>Mycenaceae</taxon>
        <taxon>Mycena</taxon>
    </lineage>
</organism>
<comment type="subcellular location">
    <subcellularLocation>
        <location evidence="2">Membrane</location>
    </subcellularLocation>
</comment>
<accession>A0A8H6XZF0</accession>
<evidence type="ECO:0000256" key="2">
    <source>
        <dbReference type="ARBA" id="ARBA00004370"/>
    </source>
</evidence>
<dbReference type="PANTHER" id="PTHR24305">
    <property type="entry name" value="CYTOCHROME P450"/>
    <property type="match status" value="1"/>
</dbReference>
<dbReference type="Proteomes" id="UP000620124">
    <property type="component" value="Unassembled WGS sequence"/>
</dbReference>
<evidence type="ECO:0000256" key="1">
    <source>
        <dbReference type="ARBA" id="ARBA00001971"/>
    </source>
</evidence>
<dbReference type="PANTHER" id="PTHR24305:SF166">
    <property type="entry name" value="CYTOCHROME P450 12A4, MITOCHONDRIAL-RELATED"/>
    <property type="match status" value="1"/>
</dbReference>